<feature type="transmembrane region" description="Helical" evidence="12">
    <location>
        <begin position="35"/>
        <end position="53"/>
    </location>
</feature>
<dbReference type="PANTHER" id="PTHR11690">
    <property type="entry name" value="AMILORIDE-SENSITIVE SODIUM CHANNEL-RELATED"/>
    <property type="match status" value="1"/>
</dbReference>
<dbReference type="Pfam" id="PF00858">
    <property type="entry name" value="ASC"/>
    <property type="match status" value="1"/>
</dbReference>
<dbReference type="GO" id="GO:0015280">
    <property type="term" value="F:ligand-gated sodium channel activity"/>
    <property type="evidence" value="ECO:0007669"/>
    <property type="project" value="TreeGrafter"/>
</dbReference>
<dbReference type="GO" id="GO:0005886">
    <property type="term" value="C:plasma membrane"/>
    <property type="evidence" value="ECO:0007669"/>
    <property type="project" value="TreeGrafter"/>
</dbReference>
<evidence type="ECO:0000256" key="8">
    <source>
        <dbReference type="ARBA" id="ARBA00023136"/>
    </source>
</evidence>
<evidence type="ECO:0000256" key="11">
    <source>
        <dbReference type="RuleBase" id="RU000679"/>
    </source>
</evidence>
<keyword evidence="8 12" id="KW-0472">Membrane</keyword>
<evidence type="ECO:0000256" key="4">
    <source>
        <dbReference type="ARBA" id="ARBA00022692"/>
    </source>
</evidence>
<evidence type="ECO:0000256" key="2">
    <source>
        <dbReference type="ARBA" id="ARBA00022448"/>
    </source>
</evidence>
<proteinExistence type="inferred from homology"/>
<keyword evidence="9 11" id="KW-0739">Sodium transport</keyword>
<dbReference type="GO" id="GO:0160128">
    <property type="term" value="F:pH-gated monoatomic ion channel activity"/>
    <property type="evidence" value="ECO:0007669"/>
    <property type="project" value="TreeGrafter"/>
</dbReference>
<comment type="subcellular location">
    <subcellularLocation>
        <location evidence="1">Membrane</location>
        <topology evidence="1">Multi-pass membrane protein</topology>
    </subcellularLocation>
</comment>
<reference evidence="13 14" key="1">
    <citation type="submission" date="2019-09" db="EMBL/GenBank/DDBJ databases">
        <title>Bird 10,000 Genomes (B10K) Project - Family phase.</title>
        <authorList>
            <person name="Zhang G."/>
        </authorList>
    </citation>
    <scope>NUCLEOTIDE SEQUENCE [LARGE SCALE GENOMIC DNA]</scope>
    <source>
        <strain evidence="13">B10K-MSB-42743</strain>
        <tissue evidence="13">Heart</tissue>
    </source>
</reference>
<accession>A0A7K4KZA0</accession>
<dbReference type="EMBL" id="VWPX01047721">
    <property type="protein sequence ID" value="NWI21767.1"/>
    <property type="molecule type" value="Genomic_DNA"/>
</dbReference>
<keyword evidence="2 11" id="KW-0813">Transport</keyword>
<dbReference type="InterPro" id="IPR001873">
    <property type="entry name" value="ENaC"/>
</dbReference>
<comment type="similarity">
    <text evidence="11">Belongs to the amiloride-sensitive sodium channel (TC 1.A.6) family.</text>
</comment>
<keyword evidence="10 11" id="KW-0407">Ion channel</keyword>
<sequence>EEEEAAPDLVAFAGSCTLHGLSHVFVEGGAGARQALWALAVLLSLCAFLYQVADRVACYLQYPHVTLLREEQSAAMTFPAVTFCNVNRVRLSQLSPHDLLYLAPLVAYEPGLAPGFAPRRPEP</sequence>
<evidence type="ECO:0000256" key="9">
    <source>
        <dbReference type="ARBA" id="ARBA00023201"/>
    </source>
</evidence>
<evidence type="ECO:0000256" key="1">
    <source>
        <dbReference type="ARBA" id="ARBA00004141"/>
    </source>
</evidence>
<evidence type="ECO:0000256" key="7">
    <source>
        <dbReference type="ARBA" id="ARBA00023065"/>
    </source>
</evidence>
<keyword evidence="14" id="KW-1185">Reference proteome</keyword>
<organism evidence="13 14">
    <name type="scientific">Crypturellus soui</name>
    <dbReference type="NCBI Taxonomy" id="458187"/>
    <lineage>
        <taxon>Eukaryota</taxon>
        <taxon>Metazoa</taxon>
        <taxon>Chordata</taxon>
        <taxon>Craniata</taxon>
        <taxon>Vertebrata</taxon>
        <taxon>Euteleostomi</taxon>
        <taxon>Archelosauria</taxon>
        <taxon>Archosauria</taxon>
        <taxon>Dinosauria</taxon>
        <taxon>Saurischia</taxon>
        <taxon>Theropoda</taxon>
        <taxon>Coelurosauria</taxon>
        <taxon>Aves</taxon>
        <taxon>Palaeognathae</taxon>
        <taxon>Tinamiformes</taxon>
        <taxon>Tinamidae</taxon>
        <taxon>Crypturellus</taxon>
    </lineage>
</organism>
<keyword evidence="3 11" id="KW-0894">Sodium channel</keyword>
<evidence type="ECO:0000313" key="13">
    <source>
        <dbReference type="EMBL" id="NWI21767.1"/>
    </source>
</evidence>
<evidence type="ECO:0000256" key="6">
    <source>
        <dbReference type="ARBA" id="ARBA00023053"/>
    </source>
</evidence>
<evidence type="ECO:0000313" key="14">
    <source>
        <dbReference type="Proteomes" id="UP000545332"/>
    </source>
</evidence>
<evidence type="ECO:0000256" key="5">
    <source>
        <dbReference type="ARBA" id="ARBA00022989"/>
    </source>
</evidence>
<dbReference type="PANTHER" id="PTHR11690:SF297">
    <property type="entry name" value="ACID-SENSING ION CHANNEL 1B"/>
    <property type="match status" value="1"/>
</dbReference>
<keyword evidence="4 11" id="KW-0812">Transmembrane</keyword>
<evidence type="ECO:0000256" key="3">
    <source>
        <dbReference type="ARBA" id="ARBA00022461"/>
    </source>
</evidence>
<dbReference type="AlphaFoldDB" id="A0A7K4KZA0"/>
<gene>
    <name evidence="13" type="primary">Asic1b</name>
    <name evidence="13" type="ORF">CRYSOU_R15285</name>
</gene>
<evidence type="ECO:0000256" key="10">
    <source>
        <dbReference type="ARBA" id="ARBA00023303"/>
    </source>
</evidence>
<protein>
    <submittedName>
        <fullName evidence="13">ASI1B protein</fullName>
    </submittedName>
</protein>
<feature type="non-terminal residue" evidence="13">
    <location>
        <position position="123"/>
    </location>
</feature>
<keyword evidence="5 12" id="KW-1133">Transmembrane helix</keyword>
<keyword evidence="6" id="KW-0915">Sodium</keyword>
<dbReference type="OrthoDB" id="6021021at2759"/>
<evidence type="ECO:0000256" key="12">
    <source>
        <dbReference type="SAM" id="Phobius"/>
    </source>
</evidence>
<keyword evidence="7 11" id="KW-0406">Ion transport</keyword>
<comment type="caution">
    <text evidence="13">The sequence shown here is derived from an EMBL/GenBank/DDBJ whole genome shotgun (WGS) entry which is preliminary data.</text>
</comment>
<dbReference type="Gene3D" id="1.10.287.770">
    <property type="entry name" value="YojJ-like"/>
    <property type="match status" value="1"/>
</dbReference>
<feature type="non-terminal residue" evidence="13">
    <location>
        <position position="1"/>
    </location>
</feature>
<dbReference type="Proteomes" id="UP000545332">
    <property type="component" value="Unassembled WGS sequence"/>
</dbReference>
<name>A0A7K4KZA0_9AVES</name>